<organism evidence="1">
    <name type="scientific">Kwoniella bestiolae CBS 10118</name>
    <dbReference type="NCBI Taxonomy" id="1296100"/>
    <lineage>
        <taxon>Eukaryota</taxon>
        <taxon>Fungi</taxon>
        <taxon>Dikarya</taxon>
        <taxon>Basidiomycota</taxon>
        <taxon>Agaricomycotina</taxon>
        <taxon>Tremellomycetes</taxon>
        <taxon>Tremellales</taxon>
        <taxon>Cryptococcaceae</taxon>
        <taxon>Kwoniella</taxon>
    </lineage>
</organism>
<reference evidence="2" key="2">
    <citation type="submission" date="2013-07" db="EMBL/GenBank/DDBJ databases">
        <authorList>
            <consortium name="The Broad Institute Genome Sequencing Platform"/>
            <person name="Cuomo C."/>
            <person name="Litvintseva A."/>
            <person name="Chen Y."/>
            <person name="Heitman J."/>
            <person name="Sun S."/>
            <person name="Springer D."/>
            <person name="Dromer F."/>
            <person name="Young S.K."/>
            <person name="Zeng Q."/>
            <person name="Gargeya S."/>
            <person name="Fitzgerald M."/>
            <person name="Abouelleil A."/>
            <person name="Alvarado L."/>
            <person name="Berlin A.M."/>
            <person name="Chapman S.B."/>
            <person name="Dewar J."/>
            <person name="Goldberg J."/>
            <person name="Griggs A."/>
            <person name="Gujja S."/>
            <person name="Hansen M."/>
            <person name="Howarth C."/>
            <person name="Imamovic A."/>
            <person name="Larimer J."/>
            <person name="McCowan C."/>
            <person name="Murphy C."/>
            <person name="Pearson M."/>
            <person name="Priest M."/>
            <person name="Roberts A."/>
            <person name="Saif S."/>
            <person name="Shea T."/>
            <person name="Sykes S."/>
            <person name="Wortman J."/>
            <person name="Nusbaum C."/>
            <person name="Birren B."/>
        </authorList>
    </citation>
    <scope>NUCLEOTIDE SEQUENCE</scope>
    <source>
        <strain evidence="2">CBS 10118</strain>
    </source>
</reference>
<dbReference type="Proteomes" id="UP000092730">
    <property type="component" value="Chromosome 1"/>
</dbReference>
<reference evidence="1" key="1">
    <citation type="submission" date="2013-07" db="EMBL/GenBank/DDBJ databases">
        <title>The Genome Sequence of Cryptococcus bestiolae CBS10118.</title>
        <authorList>
            <consortium name="The Broad Institute Genome Sequencing Platform"/>
            <person name="Cuomo C."/>
            <person name="Litvintseva A."/>
            <person name="Chen Y."/>
            <person name="Heitman J."/>
            <person name="Sun S."/>
            <person name="Springer D."/>
            <person name="Dromer F."/>
            <person name="Young S.K."/>
            <person name="Zeng Q."/>
            <person name="Gargeya S."/>
            <person name="Fitzgerald M."/>
            <person name="Abouelleil A."/>
            <person name="Alvarado L."/>
            <person name="Berlin A.M."/>
            <person name="Chapman S.B."/>
            <person name="Dewar J."/>
            <person name="Goldberg J."/>
            <person name="Griggs A."/>
            <person name="Gujja S."/>
            <person name="Hansen M."/>
            <person name="Howarth C."/>
            <person name="Imamovic A."/>
            <person name="Larimer J."/>
            <person name="McCowan C."/>
            <person name="Murphy C."/>
            <person name="Pearson M."/>
            <person name="Priest M."/>
            <person name="Roberts A."/>
            <person name="Saif S."/>
            <person name="Shea T."/>
            <person name="Sykes S."/>
            <person name="Wortman J."/>
            <person name="Nusbaum C."/>
            <person name="Birren B."/>
        </authorList>
    </citation>
    <scope>NUCLEOTIDE SEQUENCE [LARGE SCALE GENOMIC DNA]</scope>
    <source>
        <strain evidence="1">CBS 10118</strain>
    </source>
</reference>
<dbReference type="RefSeq" id="XP_019046872.1">
    <property type="nucleotide sequence ID" value="XM_019190124.1"/>
</dbReference>
<dbReference type="KEGG" id="kbi:30207874"/>
<dbReference type="AlphaFoldDB" id="A0A1B9G476"/>
<dbReference type="GeneID" id="30207874"/>
<name>A0A1B9G476_9TREE</name>
<reference evidence="1" key="3">
    <citation type="submission" date="2014-01" db="EMBL/GenBank/DDBJ databases">
        <title>Evolution of pathogenesis and genome organization in the Tremellales.</title>
        <authorList>
            <person name="Cuomo C."/>
            <person name="Litvintseva A."/>
            <person name="Heitman J."/>
            <person name="Chen Y."/>
            <person name="Sun S."/>
            <person name="Springer D."/>
            <person name="Dromer F."/>
            <person name="Young S."/>
            <person name="Zeng Q."/>
            <person name="Chapman S."/>
            <person name="Gujja S."/>
            <person name="Saif S."/>
            <person name="Birren B."/>
        </authorList>
    </citation>
    <scope>NUCLEOTIDE SEQUENCE</scope>
    <source>
        <strain evidence="1">CBS 10118</strain>
    </source>
</reference>
<sequence>MPKSVRTPFMQSLAHCKDLTLYKHIVKDVFANIHSSLNPSYSTEIALLNMVKTLTIQDIESAKALAAALDPSYLIRDSTFWNKNHTPRLLKNITVIALGTSLIDTIWDSNKIKQPEIFKVLQSIKSSLAPTHVCVSAPSKRVMKLAEFHEEELLFGKIKYLWKTWNLESLTIHGAWFCDVKNLPSNIKTIKVFFSDCPGSSKGEKHCSRCIDYLQYIVDCIMDMHVNIGEVRPELRGTRLELFNIPHFLAEWINLNAFSGFKIDSEESTVAIDIHGEEKSIRDGFVRSSDCYINNFKVLSKGEVAPCICCGKKI</sequence>
<evidence type="ECO:0000313" key="2">
    <source>
        <dbReference type="EMBL" id="WVW78150.1"/>
    </source>
</evidence>
<dbReference type="EMBL" id="KI894020">
    <property type="protein sequence ID" value="OCF25802.1"/>
    <property type="molecule type" value="Genomic_DNA"/>
</dbReference>
<dbReference type="EMBL" id="CP144541">
    <property type="protein sequence ID" value="WVW78150.1"/>
    <property type="molecule type" value="Genomic_DNA"/>
</dbReference>
<accession>A0A1B9G476</accession>
<protein>
    <submittedName>
        <fullName evidence="1">Uncharacterized protein</fullName>
    </submittedName>
</protein>
<gene>
    <name evidence="1" type="ORF">I302_03475</name>
    <name evidence="2" type="ORF">I302_100101</name>
</gene>
<proteinExistence type="predicted"/>
<evidence type="ECO:0000313" key="3">
    <source>
        <dbReference type="Proteomes" id="UP000092730"/>
    </source>
</evidence>
<dbReference type="VEuPathDB" id="FungiDB:I302_03475"/>
<keyword evidence="3" id="KW-1185">Reference proteome</keyword>
<evidence type="ECO:0000313" key="1">
    <source>
        <dbReference type="EMBL" id="OCF25802.1"/>
    </source>
</evidence>
<reference evidence="2" key="4">
    <citation type="submission" date="2024-02" db="EMBL/GenBank/DDBJ databases">
        <title>Comparative genomics of Cryptococcus and Kwoniella reveals pathogenesis evolution and contrasting modes of karyotype evolution via chromosome fusion or intercentromeric recombination.</title>
        <authorList>
            <person name="Coelho M.A."/>
            <person name="David-Palma M."/>
            <person name="Shea T."/>
            <person name="Bowers K."/>
            <person name="McGinley-Smith S."/>
            <person name="Mohammad A.W."/>
            <person name="Gnirke A."/>
            <person name="Yurkov A.M."/>
            <person name="Nowrousian M."/>
            <person name="Sun S."/>
            <person name="Cuomo C.A."/>
            <person name="Heitman J."/>
        </authorList>
    </citation>
    <scope>NUCLEOTIDE SEQUENCE</scope>
    <source>
        <strain evidence="2">CBS 10118</strain>
    </source>
</reference>